<dbReference type="EMBL" id="BNCO01000028">
    <property type="protein sequence ID" value="GIL57520.1"/>
    <property type="molecule type" value="Genomic_DNA"/>
</dbReference>
<feature type="non-terminal residue" evidence="2">
    <location>
        <position position="1"/>
    </location>
</feature>
<evidence type="ECO:0000313" key="2">
    <source>
        <dbReference type="EMBL" id="GIL57520.1"/>
    </source>
</evidence>
<sequence>RSTGCRVAPGDADREVRSAKSASRALGEAFPMPAGSSTFHAGSSGQASAPSSGAHVTGAEAGPSWALRSPTCGPGSPEETGDPMRAAPALGAGGGARMDEPRSTTTALLSRPSSAATGDAHSLQTASWPPLAASTPSSLISSSPASDICEVM</sequence>
<gene>
    <name evidence="2" type="ORF">Vafri_12734</name>
</gene>
<evidence type="ECO:0000256" key="1">
    <source>
        <dbReference type="SAM" id="MobiDB-lite"/>
    </source>
</evidence>
<comment type="caution">
    <text evidence="2">The sequence shown here is derived from an EMBL/GenBank/DDBJ whole genome shotgun (WGS) entry which is preliminary data.</text>
</comment>
<feature type="compositionally biased region" description="Low complexity" evidence="1">
    <location>
        <begin position="125"/>
        <end position="146"/>
    </location>
</feature>
<evidence type="ECO:0000313" key="3">
    <source>
        <dbReference type="Proteomes" id="UP000747399"/>
    </source>
</evidence>
<dbReference type="AlphaFoldDB" id="A0A8J4BAS2"/>
<dbReference type="Proteomes" id="UP000747399">
    <property type="component" value="Unassembled WGS sequence"/>
</dbReference>
<feature type="region of interest" description="Disordered" evidence="1">
    <location>
        <begin position="1"/>
        <end position="152"/>
    </location>
</feature>
<protein>
    <submittedName>
        <fullName evidence="2">Uncharacterized protein</fullName>
    </submittedName>
</protein>
<feature type="compositionally biased region" description="Polar residues" evidence="1">
    <location>
        <begin position="103"/>
        <end position="116"/>
    </location>
</feature>
<name>A0A8J4BAS2_9CHLO</name>
<organism evidence="2 3">
    <name type="scientific">Volvox africanus</name>
    <dbReference type="NCBI Taxonomy" id="51714"/>
    <lineage>
        <taxon>Eukaryota</taxon>
        <taxon>Viridiplantae</taxon>
        <taxon>Chlorophyta</taxon>
        <taxon>core chlorophytes</taxon>
        <taxon>Chlorophyceae</taxon>
        <taxon>CS clade</taxon>
        <taxon>Chlamydomonadales</taxon>
        <taxon>Volvocaceae</taxon>
        <taxon>Volvox</taxon>
    </lineage>
</organism>
<keyword evidence="3" id="KW-1185">Reference proteome</keyword>
<proteinExistence type="predicted"/>
<reference evidence="2" key="1">
    <citation type="journal article" date="2021" name="Proc. Natl. Acad. Sci. U.S.A.">
        <title>Three genomes in the algal genus Volvox reveal the fate of a haploid sex-determining region after a transition to homothallism.</title>
        <authorList>
            <person name="Yamamoto K."/>
            <person name="Hamaji T."/>
            <person name="Kawai-Toyooka H."/>
            <person name="Matsuzaki R."/>
            <person name="Takahashi F."/>
            <person name="Nishimura Y."/>
            <person name="Kawachi M."/>
            <person name="Noguchi H."/>
            <person name="Minakuchi Y."/>
            <person name="Umen J.G."/>
            <person name="Toyoda A."/>
            <person name="Nozaki H."/>
        </authorList>
    </citation>
    <scope>NUCLEOTIDE SEQUENCE</scope>
    <source>
        <strain evidence="2">NIES-3780</strain>
    </source>
</reference>
<accession>A0A8J4BAS2</accession>
<feature type="compositionally biased region" description="Low complexity" evidence="1">
    <location>
        <begin position="41"/>
        <end position="54"/>
    </location>
</feature>